<reference evidence="3" key="1">
    <citation type="journal article" date="2019" name="Int. J. Syst. Evol. Microbiol.">
        <title>The Global Catalogue of Microorganisms (GCM) 10K type strain sequencing project: providing services to taxonomists for standard genome sequencing and annotation.</title>
        <authorList>
            <consortium name="The Broad Institute Genomics Platform"/>
            <consortium name="The Broad Institute Genome Sequencing Center for Infectious Disease"/>
            <person name="Wu L."/>
            <person name="Ma J."/>
        </authorList>
    </citation>
    <scope>NUCLEOTIDE SEQUENCE [LARGE SCALE GENOMIC DNA]</scope>
    <source>
        <strain evidence="3">CGMCC 4.1434</strain>
    </source>
</reference>
<keyword evidence="1" id="KW-0812">Transmembrane</keyword>
<feature type="transmembrane region" description="Helical" evidence="1">
    <location>
        <begin position="186"/>
        <end position="206"/>
    </location>
</feature>
<dbReference type="InterPro" id="IPR032479">
    <property type="entry name" value="DUF5058"/>
</dbReference>
<keyword evidence="1" id="KW-1133">Transmembrane helix</keyword>
<accession>A0ABW0TML3</accession>
<organism evidence="2 3">
    <name type="scientific">Sporosarcina soli</name>
    <dbReference type="NCBI Taxonomy" id="334736"/>
    <lineage>
        <taxon>Bacteria</taxon>
        <taxon>Bacillati</taxon>
        <taxon>Bacillota</taxon>
        <taxon>Bacilli</taxon>
        <taxon>Bacillales</taxon>
        <taxon>Caryophanaceae</taxon>
        <taxon>Sporosarcina</taxon>
    </lineage>
</organism>
<evidence type="ECO:0000256" key="1">
    <source>
        <dbReference type="SAM" id="Phobius"/>
    </source>
</evidence>
<dbReference type="RefSeq" id="WP_381436183.1">
    <property type="nucleotide sequence ID" value="NZ_JBHSNO010000007.1"/>
</dbReference>
<feature type="transmembrane region" description="Helical" evidence="1">
    <location>
        <begin position="124"/>
        <end position="142"/>
    </location>
</feature>
<dbReference type="EMBL" id="JBHSNO010000007">
    <property type="protein sequence ID" value="MFC5590169.1"/>
    <property type="molecule type" value="Genomic_DNA"/>
</dbReference>
<sequence length="235" mass="24812">MLETMKVANSFPMWIIAMLVVGTVIFQAVMFIRIASRASADVGLTKSEVRAAVRTGAISSLGPSFAIIIVAISLITFIGNPVTLMRIGIVGSAPIETVGASLGAQAAGVDLGSPEFSPQAFTNAVWVMTLGGMGWLLFTALFTKSLGKMEAKVAKKKSNVTLMKAVSTAAMIGAFSYLGGSEMVKGVNESIVFVIAFLVMPVILWASNRFKASWLKEWSLGLIIVVGISVGYILL</sequence>
<feature type="transmembrane region" description="Helical" evidence="1">
    <location>
        <begin position="56"/>
        <end position="78"/>
    </location>
</feature>
<keyword evidence="3" id="KW-1185">Reference proteome</keyword>
<evidence type="ECO:0000313" key="2">
    <source>
        <dbReference type="EMBL" id="MFC5590169.1"/>
    </source>
</evidence>
<feature type="transmembrane region" description="Helical" evidence="1">
    <location>
        <begin position="218"/>
        <end position="234"/>
    </location>
</feature>
<dbReference type="Pfam" id="PF16481">
    <property type="entry name" value="DUF5058"/>
    <property type="match status" value="1"/>
</dbReference>
<comment type="caution">
    <text evidence="2">The sequence shown here is derived from an EMBL/GenBank/DDBJ whole genome shotgun (WGS) entry which is preliminary data.</text>
</comment>
<proteinExistence type="predicted"/>
<feature type="transmembrane region" description="Helical" evidence="1">
    <location>
        <begin position="162"/>
        <end position="180"/>
    </location>
</feature>
<keyword evidence="1" id="KW-0472">Membrane</keyword>
<evidence type="ECO:0000313" key="3">
    <source>
        <dbReference type="Proteomes" id="UP001596109"/>
    </source>
</evidence>
<gene>
    <name evidence="2" type="ORF">ACFPRA_14790</name>
</gene>
<name>A0ABW0TML3_9BACL</name>
<feature type="transmembrane region" description="Helical" evidence="1">
    <location>
        <begin position="12"/>
        <end position="35"/>
    </location>
</feature>
<protein>
    <submittedName>
        <fullName evidence="2">DUF5058 family protein</fullName>
    </submittedName>
</protein>
<dbReference type="Proteomes" id="UP001596109">
    <property type="component" value="Unassembled WGS sequence"/>
</dbReference>